<dbReference type="Proteomes" id="UP000321201">
    <property type="component" value="Unassembled WGS sequence"/>
</dbReference>
<keyword evidence="3" id="KW-1185">Reference proteome</keyword>
<reference evidence="2 3" key="1">
    <citation type="submission" date="2019-08" db="EMBL/GenBank/DDBJ databases">
        <title>Pelomicrobium methylotrophicum gen. nov., sp. nov. a moderately thermophilic, facultatively anaerobic, lithoautotrophic and methylotrophic bacterium isolated from a terrestrial mud volcano.</title>
        <authorList>
            <person name="Slobodkina G.B."/>
            <person name="Merkel A.Y."/>
            <person name="Slobodkin A.I."/>
        </authorList>
    </citation>
    <scope>NUCLEOTIDE SEQUENCE [LARGE SCALE GENOMIC DNA]</scope>
    <source>
        <strain evidence="2 3">SM250</strain>
    </source>
</reference>
<dbReference type="EMBL" id="VPFL01000012">
    <property type="protein sequence ID" value="TXF11624.1"/>
    <property type="molecule type" value="Genomic_DNA"/>
</dbReference>
<sequence length="230" mass="24969">MFEILRLEIKLLQTVILFLWKALAFAGVAVWRGGKWVAALYAARKAAKAAAAQPVAAAGEPVFQVKRREPLLLEAKPIEGPEGPYKWIVPPLKTSFEDAGAQEPAQEAEARPQPRSAKKKPAARKVATTRRREEKSSDAVSGVLMGSGLRVKTRKDGTRYQAYCVDVRTGDGNVIEIVGTDLERALMESGARPGDRVVAVKRGVTRVTLPDGSTARKNLWSVTVRGAKKG</sequence>
<feature type="region of interest" description="Disordered" evidence="1">
    <location>
        <begin position="99"/>
        <end position="140"/>
    </location>
</feature>
<organism evidence="2 3">
    <name type="scientific">Pelomicrobium methylotrophicum</name>
    <dbReference type="NCBI Taxonomy" id="2602750"/>
    <lineage>
        <taxon>Bacteria</taxon>
        <taxon>Pseudomonadati</taxon>
        <taxon>Pseudomonadota</taxon>
        <taxon>Hydrogenophilia</taxon>
        <taxon>Hydrogenophilia incertae sedis</taxon>
        <taxon>Pelomicrobium</taxon>
    </lineage>
</organism>
<dbReference type="RefSeq" id="WP_147800023.1">
    <property type="nucleotide sequence ID" value="NZ_VPFL01000012.1"/>
</dbReference>
<protein>
    <submittedName>
        <fullName evidence="2">Uncharacterized protein</fullName>
    </submittedName>
</protein>
<feature type="compositionally biased region" description="Low complexity" evidence="1">
    <location>
        <begin position="101"/>
        <end position="115"/>
    </location>
</feature>
<feature type="compositionally biased region" description="Basic residues" evidence="1">
    <location>
        <begin position="116"/>
        <end position="129"/>
    </location>
</feature>
<evidence type="ECO:0000313" key="3">
    <source>
        <dbReference type="Proteomes" id="UP000321201"/>
    </source>
</evidence>
<proteinExistence type="predicted"/>
<comment type="caution">
    <text evidence="2">The sequence shown here is derived from an EMBL/GenBank/DDBJ whole genome shotgun (WGS) entry which is preliminary data.</text>
</comment>
<dbReference type="OrthoDB" id="7235451at2"/>
<gene>
    <name evidence="2" type="ORF">FR698_09805</name>
</gene>
<dbReference type="InParanoid" id="A0A5C7ETW1"/>
<name>A0A5C7ETW1_9PROT</name>
<evidence type="ECO:0000313" key="2">
    <source>
        <dbReference type="EMBL" id="TXF11624.1"/>
    </source>
</evidence>
<evidence type="ECO:0000256" key="1">
    <source>
        <dbReference type="SAM" id="MobiDB-lite"/>
    </source>
</evidence>
<accession>A0A5C7ETW1</accession>
<dbReference type="AlphaFoldDB" id="A0A5C7ETW1"/>